<proteinExistence type="predicted"/>
<sequence>MISPTVINGFLGNVIEVDCSPSSPFTDVLASVLSGGTLSTWPVNGILAVAFNIKYAILHKIGIANCVSVALGAILYQICNDDKVDTGAFIYNQLLRHVGSFGVKILITLPRLFSNLLLHLNGVVLTAADTPRPDPKILALSYRLFQGSNVPDIDHDVHPSRGPRVSGTSNWDEFAEGFFVDRELTAHIVNALTVESRALTNSINQLSERRFEIDALIQHLKTFAPSTSRRESTID</sequence>
<accession>A0A5D3DF14</accession>
<gene>
    <name evidence="1" type="ORF">E5676_scaffold333G00550</name>
</gene>
<dbReference type="AlphaFoldDB" id="A0A5D3DF14"/>
<name>A0A5D3DF14_CUCMM</name>
<evidence type="ECO:0000313" key="2">
    <source>
        <dbReference type="Proteomes" id="UP000321947"/>
    </source>
</evidence>
<dbReference type="EMBL" id="SSTD01005204">
    <property type="protein sequence ID" value="TYK22186.1"/>
    <property type="molecule type" value="Genomic_DNA"/>
</dbReference>
<protein>
    <submittedName>
        <fullName evidence="1">Envelope-like protein</fullName>
    </submittedName>
</protein>
<organism evidence="1 2">
    <name type="scientific">Cucumis melo var. makuwa</name>
    <name type="common">Oriental melon</name>
    <dbReference type="NCBI Taxonomy" id="1194695"/>
    <lineage>
        <taxon>Eukaryota</taxon>
        <taxon>Viridiplantae</taxon>
        <taxon>Streptophyta</taxon>
        <taxon>Embryophyta</taxon>
        <taxon>Tracheophyta</taxon>
        <taxon>Spermatophyta</taxon>
        <taxon>Magnoliopsida</taxon>
        <taxon>eudicotyledons</taxon>
        <taxon>Gunneridae</taxon>
        <taxon>Pentapetalae</taxon>
        <taxon>rosids</taxon>
        <taxon>fabids</taxon>
        <taxon>Cucurbitales</taxon>
        <taxon>Cucurbitaceae</taxon>
        <taxon>Benincaseae</taxon>
        <taxon>Cucumis</taxon>
    </lineage>
</organism>
<comment type="caution">
    <text evidence="1">The sequence shown here is derived from an EMBL/GenBank/DDBJ whole genome shotgun (WGS) entry which is preliminary data.</text>
</comment>
<reference evidence="1 2" key="1">
    <citation type="submission" date="2019-08" db="EMBL/GenBank/DDBJ databases">
        <title>Draft genome sequences of two oriental melons (Cucumis melo L. var makuwa).</title>
        <authorList>
            <person name="Kwon S.-Y."/>
        </authorList>
    </citation>
    <scope>NUCLEOTIDE SEQUENCE [LARGE SCALE GENOMIC DNA]</scope>
    <source>
        <strain evidence="2">cv. Chang Bougi</strain>
        <tissue evidence="1">Leaf</tissue>
    </source>
</reference>
<evidence type="ECO:0000313" key="1">
    <source>
        <dbReference type="EMBL" id="TYK22186.1"/>
    </source>
</evidence>
<dbReference type="Proteomes" id="UP000321947">
    <property type="component" value="Unassembled WGS sequence"/>
</dbReference>